<evidence type="ECO:0000256" key="9">
    <source>
        <dbReference type="ARBA" id="ARBA00023027"/>
    </source>
</evidence>
<dbReference type="InterPro" id="IPR006258">
    <property type="entry name" value="Lipoamide_DH"/>
</dbReference>
<feature type="domain" description="Pyridine nucleotide-disulphide oxidoreductase dimerisation" evidence="17">
    <location>
        <begin position="344"/>
        <end position="452"/>
    </location>
</feature>
<evidence type="ECO:0000256" key="15">
    <source>
        <dbReference type="PIRSR" id="PIRSR000350-4"/>
    </source>
</evidence>
<evidence type="ECO:0000256" key="1">
    <source>
        <dbReference type="ARBA" id="ARBA00004496"/>
    </source>
</evidence>
<dbReference type="InterPro" id="IPR023753">
    <property type="entry name" value="FAD/NAD-binding_dom"/>
</dbReference>
<dbReference type="GO" id="GO:0006103">
    <property type="term" value="P:2-oxoglutarate metabolic process"/>
    <property type="evidence" value="ECO:0007669"/>
    <property type="project" value="TreeGrafter"/>
</dbReference>
<keyword evidence="9 14" id="KW-0520">NAD</keyword>
<sequence>MRKYDLVVIGGGPGGYTAALEAQKLGAHVAIVEKKTHVGGICLNSGCIPTKTLLESAELYQKIKDSSALGIECKDAKPDIKKIIERSKDVINQLSTGLYALLKNKIDFIEGYGKISSDKYPFEVEVNNETISAENLIIATGARNRQIPSMPFDGKKILSCKDAMNMKSIPKSISIIGSGAIGMEFASFFNALDSNVTVFEMQDKILPFADEEVSIAAKNKFESLGIEFKLSTSINSCEIKNNQVVLNKNFESDVCLVAIGIQGNHENLGLENFPKIEIEGTFIKTNPLNETGEKGIYAIGDISSRTPWLAHKAIHEGIRCVHRIFNNTSIENNISERPIKDEDVPVCVYTIPQIAQIGLTEKQAIEKGHSVVIGKQNLKFNGKALTKNENEGFIKTIFDKDNQEFLGAHMFGKNVTELVHGFSILQNMEGLLWDIKNTIFPHPTLAESIHDAVSDAEAKLSK</sequence>
<name>A0A5C0UHL7_9PROT</name>
<dbReference type="CDD" id="cd01653">
    <property type="entry name" value="GATase1"/>
    <property type="match status" value="1"/>
</dbReference>
<dbReference type="InterPro" id="IPR012999">
    <property type="entry name" value="Pyr_OxRdtase_I_AS"/>
</dbReference>
<dbReference type="InterPro" id="IPR050151">
    <property type="entry name" value="Class-I_Pyr_Nuc-Dis_Oxidored"/>
</dbReference>
<dbReference type="SUPFAM" id="SSF51905">
    <property type="entry name" value="FAD/NAD(P)-binding domain"/>
    <property type="match status" value="1"/>
</dbReference>
<evidence type="ECO:0000259" key="17">
    <source>
        <dbReference type="Pfam" id="PF02852"/>
    </source>
</evidence>
<dbReference type="KEGG" id="nabu:FZC36_01985"/>
<feature type="active site" description="Proton acceptor" evidence="13">
    <location>
        <position position="442"/>
    </location>
</feature>
<protein>
    <recommendedName>
        <fullName evidence="4 16">Dihydrolipoyl dehydrogenase</fullName>
        <ecNumber evidence="3 16">1.8.1.4</ecNumber>
    </recommendedName>
</protein>
<comment type="miscellaneous">
    <text evidence="16">The active site is a redox-active disulfide bond.</text>
</comment>
<evidence type="ECO:0000256" key="4">
    <source>
        <dbReference type="ARBA" id="ARBA00016961"/>
    </source>
</evidence>
<comment type="cofactor">
    <cofactor evidence="14 16">
        <name>FAD</name>
        <dbReference type="ChEBI" id="CHEBI:57692"/>
    </cofactor>
    <text evidence="14 16">Binds 1 FAD per subunit.</text>
</comment>
<evidence type="ECO:0000256" key="8">
    <source>
        <dbReference type="ARBA" id="ARBA00023002"/>
    </source>
</evidence>
<evidence type="ECO:0000313" key="20">
    <source>
        <dbReference type="Proteomes" id="UP000324924"/>
    </source>
</evidence>
<keyword evidence="7 14" id="KW-0274">FAD</keyword>
<evidence type="ECO:0000256" key="16">
    <source>
        <dbReference type="RuleBase" id="RU003692"/>
    </source>
</evidence>
<keyword evidence="10" id="KW-1015">Disulfide bond</keyword>
<dbReference type="PROSITE" id="PS00076">
    <property type="entry name" value="PYRIDINE_REDOX_1"/>
    <property type="match status" value="1"/>
</dbReference>
<dbReference type="GO" id="GO:0050660">
    <property type="term" value="F:flavin adenine dinucleotide binding"/>
    <property type="evidence" value="ECO:0007669"/>
    <property type="project" value="InterPro"/>
</dbReference>
<dbReference type="Gene3D" id="3.50.50.60">
    <property type="entry name" value="FAD/NAD(P)-binding domain"/>
    <property type="match status" value="2"/>
</dbReference>
<feature type="binding site" evidence="14">
    <location>
        <begin position="177"/>
        <end position="184"/>
    </location>
    <ligand>
        <name>NAD(+)</name>
        <dbReference type="ChEBI" id="CHEBI:57540"/>
    </ligand>
</feature>
<evidence type="ECO:0000256" key="5">
    <source>
        <dbReference type="ARBA" id="ARBA00022490"/>
    </source>
</evidence>
<dbReference type="InterPro" id="IPR036188">
    <property type="entry name" value="FAD/NAD-bd_sf"/>
</dbReference>
<dbReference type="PANTHER" id="PTHR22912:SF217">
    <property type="entry name" value="DIHYDROLIPOYL DEHYDROGENASE"/>
    <property type="match status" value="1"/>
</dbReference>
<feature type="binding site" evidence="14">
    <location>
        <position position="301"/>
    </location>
    <ligand>
        <name>FAD</name>
        <dbReference type="ChEBI" id="CHEBI:57692"/>
    </ligand>
</feature>
<feature type="disulfide bond" description="Redox-active" evidence="15">
    <location>
        <begin position="42"/>
        <end position="47"/>
    </location>
</feature>
<feature type="binding site" evidence="14">
    <location>
        <position position="260"/>
    </location>
    <ligand>
        <name>NAD(+)</name>
        <dbReference type="ChEBI" id="CHEBI:57540"/>
    </ligand>
</feature>
<feature type="binding site" evidence="14">
    <location>
        <position position="113"/>
    </location>
    <ligand>
        <name>FAD</name>
        <dbReference type="ChEBI" id="CHEBI:57692"/>
    </ligand>
</feature>
<keyword evidence="8 16" id="KW-0560">Oxidoreductase</keyword>
<dbReference type="InterPro" id="IPR001100">
    <property type="entry name" value="Pyr_nuc-diS_OxRdtase"/>
</dbReference>
<evidence type="ECO:0000313" key="19">
    <source>
        <dbReference type="EMBL" id="QEK39191.1"/>
    </source>
</evidence>
<dbReference type="RefSeq" id="WP_148972314.1">
    <property type="nucleotide sequence ID" value="NZ_CP043314.1"/>
</dbReference>
<keyword evidence="14" id="KW-0547">Nucleotide-binding</keyword>
<evidence type="ECO:0000256" key="12">
    <source>
        <dbReference type="ARBA" id="ARBA00049187"/>
    </source>
</evidence>
<comment type="subcellular location">
    <subcellularLocation>
        <location evidence="1">Cytoplasm</location>
    </subcellularLocation>
</comment>
<dbReference type="SUPFAM" id="SSF55424">
    <property type="entry name" value="FAD/NAD-linked reductases, dimerisation (C-terminal) domain"/>
    <property type="match status" value="1"/>
</dbReference>
<evidence type="ECO:0000259" key="18">
    <source>
        <dbReference type="Pfam" id="PF07992"/>
    </source>
</evidence>
<comment type="similarity">
    <text evidence="2 16">Belongs to the class-I pyridine nucleotide-disulfide oxidoreductase family.</text>
</comment>
<evidence type="ECO:0000256" key="13">
    <source>
        <dbReference type="PIRSR" id="PIRSR000350-2"/>
    </source>
</evidence>
<evidence type="ECO:0000256" key="6">
    <source>
        <dbReference type="ARBA" id="ARBA00022630"/>
    </source>
</evidence>
<dbReference type="GO" id="GO:0004148">
    <property type="term" value="F:dihydrolipoyl dehydrogenase (NADH) activity"/>
    <property type="evidence" value="ECO:0007669"/>
    <property type="project" value="UniProtKB-EC"/>
</dbReference>
<gene>
    <name evidence="19" type="primary">lpdA</name>
    <name evidence="19" type="ORF">FZC36_01985</name>
</gene>
<accession>A0A5C0UHL7</accession>
<dbReference type="OrthoDB" id="9776382at2"/>
<evidence type="ECO:0000256" key="7">
    <source>
        <dbReference type="ARBA" id="ARBA00022827"/>
    </source>
</evidence>
<dbReference type="InterPro" id="IPR016156">
    <property type="entry name" value="FAD/NAD-linked_Rdtase_dimer_sf"/>
</dbReference>
<feature type="domain" description="FAD/NAD(P)-binding" evidence="18">
    <location>
        <begin position="4"/>
        <end position="317"/>
    </location>
</feature>
<evidence type="ECO:0000256" key="14">
    <source>
        <dbReference type="PIRSR" id="PIRSR000350-3"/>
    </source>
</evidence>
<evidence type="ECO:0000256" key="11">
    <source>
        <dbReference type="ARBA" id="ARBA00023284"/>
    </source>
</evidence>
<keyword evidence="20" id="KW-1185">Reference proteome</keyword>
<comment type="catalytic activity">
    <reaction evidence="12 16">
        <text>N(6)-[(R)-dihydrolipoyl]-L-lysyl-[protein] + NAD(+) = N(6)-[(R)-lipoyl]-L-lysyl-[protein] + NADH + H(+)</text>
        <dbReference type="Rhea" id="RHEA:15045"/>
        <dbReference type="Rhea" id="RHEA-COMP:10474"/>
        <dbReference type="Rhea" id="RHEA-COMP:10475"/>
        <dbReference type="ChEBI" id="CHEBI:15378"/>
        <dbReference type="ChEBI" id="CHEBI:57540"/>
        <dbReference type="ChEBI" id="CHEBI:57945"/>
        <dbReference type="ChEBI" id="CHEBI:83099"/>
        <dbReference type="ChEBI" id="CHEBI:83100"/>
        <dbReference type="EC" id="1.8.1.4"/>
    </reaction>
</comment>
<evidence type="ECO:0000256" key="10">
    <source>
        <dbReference type="ARBA" id="ARBA00023157"/>
    </source>
</evidence>
<dbReference type="PANTHER" id="PTHR22912">
    <property type="entry name" value="DISULFIDE OXIDOREDUCTASE"/>
    <property type="match status" value="1"/>
</dbReference>
<dbReference type="Proteomes" id="UP000324924">
    <property type="component" value="Chromosome"/>
</dbReference>
<reference evidence="19 20" key="1">
    <citation type="submission" date="2019-08" db="EMBL/GenBank/DDBJ databases">
        <title>Highly reduced genomes of protist endosymbionts show evolutionary convergence.</title>
        <authorList>
            <person name="George E."/>
            <person name="Husnik F."/>
            <person name="Tashyreva D."/>
            <person name="Prokopchuk G."/>
            <person name="Horak A."/>
            <person name="Kwong W.K."/>
            <person name="Lukes J."/>
            <person name="Keeling P.J."/>
        </authorList>
    </citation>
    <scope>NUCLEOTIDE SEQUENCE [LARGE SCALE GENOMIC DNA]</scope>
    <source>
        <strain evidence="19">1604HC</strain>
    </source>
</reference>
<dbReference type="Gene3D" id="3.30.390.30">
    <property type="match status" value="1"/>
</dbReference>
<feature type="binding site" evidence="14">
    <location>
        <position position="51"/>
    </location>
    <ligand>
        <name>FAD</name>
        <dbReference type="ChEBI" id="CHEBI:57692"/>
    </ligand>
</feature>
<dbReference type="GO" id="GO:0005737">
    <property type="term" value="C:cytoplasm"/>
    <property type="evidence" value="ECO:0007669"/>
    <property type="project" value="UniProtKB-SubCell"/>
</dbReference>
<dbReference type="PRINTS" id="PR00368">
    <property type="entry name" value="FADPNR"/>
</dbReference>
<proteinExistence type="inferred from homology"/>
<dbReference type="Pfam" id="PF02852">
    <property type="entry name" value="Pyr_redox_dim"/>
    <property type="match status" value="1"/>
</dbReference>
<organism evidence="19 20">
    <name type="scientific">Candidatus Nesciobacter abundans</name>
    <dbReference type="NCBI Taxonomy" id="2601668"/>
    <lineage>
        <taxon>Bacteria</taxon>
        <taxon>Pseudomonadati</taxon>
        <taxon>Pseudomonadota</taxon>
        <taxon>Alphaproteobacteria</taxon>
        <taxon>Holosporales</taxon>
        <taxon>Holosporaceae</taxon>
        <taxon>Candidatus Nesciobacter</taxon>
    </lineage>
</organism>
<dbReference type="AlphaFoldDB" id="A0A5C0UHL7"/>
<dbReference type="EC" id="1.8.1.4" evidence="3 16"/>
<evidence type="ECO:0000256" key="2">
    <source>
        <dbReference type="ARBA" id="ARBA00007532"/>
    </source>
</evidence>
<evidence type="ECO:0000256" key="3">
    <source>
        <dbReference type="ARBA" id="ARBA00012608"/>
    </source>
</evidence>
<dbReference type="EMBL" id="CP043314">
    <property type="protein sequence ID" value="QEK39191.1"/>
    <property type="molecule type" value="Genomic_DNA"/>
</dbReference>
<dbReference type="PRINTS" id="PR00411">
    <property type="entry name" value="PNDRDTASEI"/>
</dbReference>
<feature type="binding site" evidence="14">
    <location>
        <position position="200"/>
    </location>
    <ligand>
        <name>NAD(+)</name>
        <dbReference type="ChEBI" id="CHEBI:57540"/>
    </ligand>
</feature>
<keyword evidence="6 16" id="KW-0285">Flavoprotein</keyword>
<dbReference type="NCBIfam" id="TIGR01350">
    <property type="entry name" value="lipoamide_DH"/>
    <property type="match status" value="1"/>
</dbReference>
<dbReference type="FunFam" id="3.30.390.30:FF:000001">
    <property type="entry name" value="Dihydrolipoyl dehydrogenase"/>
    <property type="match status" value="1"/>
</dbReference>
<dbReference type="Pfam" id="PF07992">
    <property type="entry name" value="Pyr_redox_2"/>
    <property type="match status" value="1"/>
</dbReference>
<dbReference type="InterPro" id="IPR004099">
    <property type="entry name" value="Pyr_nucl-diS_OxRdtase_dimer"/>
</dbReference>
<keyword evidence="11 16" id="KW-0676">Redox-active center</keyword>
<keyword evidence="5" id="KW-0963">Cytoplasm</keyword>
<dbReference type="PIRSF" id="PIRSF000350">
    <property type="entry name" value="Mercury_reductase_MerA"/>
    <property type="match status" value="1"/>
</dbReference>